<feature type="compositionally biased region" description="Basic and acidic residues" evidence="9">
    <location>
        <begin position="469"/>
        <end position="484"/>
    </location>
</feature>
<evidence type="ECO:0000256" key="7">
    <source>
        <dbReference type="ARBA" id="ARBA00023136"/>
    </source>
</evidence>
<keyword evidence="7 10" id="KW-0472">Membrane</keyword>
<gene>
    <name evidence="11" type="ORF">H920_06282</name>
</gene>
<dbReference type="eggNOG" id="ENOG502RCIV">
    <property type="taxonomic scope" value="Eukaryota"/>
</dbReference>
<keyword evidence="12" id="KW-1185">Reference proteome</keyword>
<dbReference type="InterPro" id="IPR029569">
    <property type="entry name" value="CALHM"/>
</dbReference>
<dbReference type="GO" id="GO:0005261">
    <property type="term" value="F:monoatomic cation channel activity"/>
    <property type="evidence" value="ECO:0007669"/>
    <property type="project" value="TreeGrafter"/>
</dbReference>
<reference evidence="11 12" key="1">
    <citation type="submission" date="2013-11" db="EMBL/GenBank/DDBJ databases">
        <title>The Damaraland mole rat (Fukomys damarensis) genome and evolution of African mole rats.</title>
        <authorList>
            <person name="Gladyshev V.N."/>
            <person name="Fang X."/>
        </authorList>
    </citation>
    <scope>NUCLEOTIDE SEQUENCE [LARGE SCALE GENOMIC DNA]</scope>
    <source>
        <tissue evidence="11">Liver</tissue>
    </source>
</reference>
<evidence type="ECO:0000256" key="4">
    <source>
        <dbReference type="ARBA" id="ARBA00022692"/>
    </source>
</evidence>
<evidence type="ECO:0000256" key="3">
    <source>
        <dbReference type="ARBA" id="ARBA00022448"/>
    </source>
</evidence>
<dbReference type="Pfam" id="PF14798">
    <property type="entry name" value="Ca_hom_mod"/>
    <property type="match status" value="2"/>
</dbReference>
<dbReference type="EMBL" id="KN122182">
    <property type="protein sequence ID" value="KFO32335.1"/>
    <property type="molecule type" value="Genomic_DNA"/>
</dbReference>
<evidence type="ECO:0000256" key="8">
    <source>
        <dbReference type="ARBA" id="ARBA00023303"/>
    </source>
</evidence>
<feature type="region of interest" description="Disordered" evidence="9">
    <location>
        <begin position="456"/>
        <end position="502"/>
    </location>
</feature>
<keyword evidence="5 10" id="KW-1133">Transmembrane helix</keyword>
<feature type="region of interest" description="Disordered" evidence="9">
    <location>
        <begin position="386"/>
        <end position="439"/>
    </location>
</feature>
<dbReference type="GO" id="GO:1904669">
    <property type="term" value="P:ATP export"/>
    <property type="evidence" value="ECO:0007669"/>
    <property type="project" value="UniProtKB-ARBA"/>
</dbReference>
<keyword evidence="3" id="KW-0813">Transport</keyword>
<dbReference type="STRING" id="885580.ENSFDAP00000006508"/>
<keyword evidence="6" id="KW-0406">Ion transport</keyword>
<dbReference type="Proteomes" id="UP000028990">
    <property type="component" value="Unassembled WGS sequence"/>
</dbReference>
<sequence length="916" mass="100630">MDKFRMIFQFLQSNQESFMNGICGIMALASAQMYSAFDFNCPCLPGYNAVYSAGILLAPPLVLFLLGLVMNNNVSMLAEEWKRPLGRRAKDPAVLRYMFCSMAQRALIAPVVWVAVTLLDGKCFLCAFCTAVPVAALGNGSQAPGLPAPELARLLARVPCPEIYDGDWLLARDVVVRYLRCISQALGWSFVLLTTLLAFVVRSVRPCFTQAAFLKSKYWSHYIDIERKLFDDTCTEHARAFAKVCIQQFFEAVSHDLELGHAHGALATATAASTAHSPTDGTGEERDKLRGITDQGTMNRLLTSWHQCRPPLHLGQEEPLLGNGWRLFFHLLAHALHPTRSFFYGVKCVCRRLDVKLWRRQPQALRVSNILAISKQEHRAGQGTLWCRQPQPRPLESLPRPTPQTPGHMPPPLAQASKLRTDWKPPSSPPGTQVCPSHTRTASLALTRAMTKPQMVPGLSVSAPPSLLPREKRQETPEVFEAEKPASQSAVTCDPAGGNPPAGFPSLGTLGGTASGWSPQVTVATMASQAQPPAEPRRSDAYCLCSAGRTRSALVIKWNDVAQPVRGPSNPSGPTDPTASAFSAVFCPSPPITMAALIAENFRFLSLFFKSKDVMIFNGLVALGTVGSQELFSVVAFHCPCSPARNYLYGLTAIGVPALALFLIGIVLNNHTWNLVTECQYRRTKNCSAAPNFLLLSSILGRAAVAPVTWSVISLLRGEAYVCALSEFVDPSSLTAGEEGFPPAHATEILARFPCGEGPTSLSVFREEVSRRLKYESQLFGWLLIGVVAILVFLTKCLKHYCSPLSYRQEAYWAQYRANEDQLFQRTAEVHSRVLAANNVRRFFGFVALNKDDEELVAKFPVEGTQPRPQWNAITGVYLYRENQGLPLYSRLHKWAQGLAGNGRAPDSVEMALLPS</sequence>
<evidence type="ECO:0000256" key="10">
    <source>
        <dbReference type="SAM" id="Phobius"/>
    </source>
</evidence>
<comment type="subcellular location">
    <subcellularLocation>
        <location evidence="1">Membrane</location>
        <topology evidence="1">Multi-pass membrane protein</topology>
    </subcellularLocation>
</comment>
<feature type="compositionally biased region" description="Pro residues" evidence="9">
    <location>
        <begin position="400"/>
        <end position="413"/>
    </location>
</feature>
<evidence type="ECO:0000256" key="9">
    <source>
        <dbReference type="SAM" id="MobiDB-lite"/>
    </source>
</evidence>
<dbReference type="PANTHER" id="PTHR32261">
    <property type="entry name" value="CALCIUM HOMEOSTASIS MODULATOR PROTEIN"/>
    <property type="match status" value="1"/>
</dbReference>
<feature type="transmembrane region" description="Helical" evidence="10">
    <location>
        <begin position="779"/>
        <end position="798"/>
    </location>
</feature>
<evidence type="ECO:0000313" key="11">
    <source>
        <dbReference type="EMBL" id="KFO32335.1"/>
    </source>
</evidence>
<keyword evidence="8" id="KW-0407">Ion channel</keyword>
<evidence type="ECO:0000256" key="5">
    <source>
        <dbReference type="ARBA" id="ARBA00022989"/>
    </source>
</evidence>
<evidence type="ECO:0000256" key="1">
    <source>
        <dbReference type="ARBA" id="ARBA00004141"/>
    </source>
</evidence>
<dbReference type="PANTHER" id="PTHR32261:SF3">
    <property type="entry name" value="CALCIUM HOMEOSTASIS MODULATOR PROTEIN 2"/>
    <property type="match status" value="1"/>
</dbReference>
<feature type="transmembrane region" description="Helical" evidence="10">
    <location>
        <begin position="647"/>
        <end position="668"/>
    </location>
</feature>
<feature type="compositionally biased region" description="Polar residues" evidence="9">
    <location>
        <begin position="430"/>
        <end position="439"/>
    </location>
</feature>
<keyword evidence="4 10" id="KW-0812">Transmembrane</keyword>
<feature type="transmembrane region" description="Helical" evidence="10">
    <location>
        <begin position="21"/>
        <end position="37"/>
    </location>
</feature>
<evidence type="ECO:0000256" key="6">
    <source>
        <dbReference type="ARBA" id="ARBA00023065"/>
    </source>
</evidence>
<comment type="similarity">
    <text evidence="2">Belongs to the CALHM family.</text>
</comment>
<dbReference type="AlphaFoldDB" id="A0A091DPZ8"/>
<feature type="transmembrane region" description="Helical" evidence="10">
    <location>
        <begin position="49"/>
        <end position="74"/>
    </location>
</feature>
<dbReference type="GO" id="GO:0005886">
    <property type="term" value="C:plasma membrane"/>
    <property type="evidence" value="ECO:0007669"/>
    <property type="project" value="TreeGrafter"/>
</dbReference>
<evidence type="ECO:0000313" key="12">
    <source>
        <dbReference type="Proteomes" id="UP000028990"/>
    </source>
</evidence>
<organism evidence="11 12">
    <name type="scientific">Fukomys damarensis</name>
    <name type="common">Damaraland mole rat</name>
    <name type="synonym">Cryptomys damarensis</name>
    <dbReference type="NCBI Taxonomy" id="885580"/>
    <lineage>
        <taxon>Eukaryota</taxon>
        <taxon>Metazoa</taxon>
        <taxon>Chordata</taxon>
        <taxon>Craniata</taxon>
        <taxon>Vertebrata</taxon>
        <taxon>Euteleostomi</taxon>
        <taxon>Mammalia</taxon>
        <taxon>Eutheria</taxon>
        <taxon>Euarchontoglires</taxon>
        <taxon>Glires</taxon>
        <taxon>Rodentia</taxon>
        <taxon>Hystricomorpha</taxon>
        <taxon>Bathyergidae</taxon>
        <taxon>Fukomys</taxon>
    </lineage>
</organism>
<proteinExistence type="inferred from homology"/>
<name>A0A091DPZ8_FUKDA</name>
<feature type="transmembrane region" description="Helical" evidence="10">
    <location>
        <begin position="689"/>
        <end position="710"/>
    </location>
</feature>
<accession>A0A091DPZ8</accession>
<protein>
    <submittedName>
        <fullName evidence="11">Calcium homeostasis modulator protein 2</fullName>
    </submittedName>
</protein>
<feature type="region of interest" description="Disordered" evidence="9">
    <location>
        <begin position="270"/>
        <end position="290"/>
    </location>
</feature>
<evidence type="ECO:0000256" key="2">
    <source>
        <dbReference type="ARBA" id="ARBA00008497"/>
    </source>
</evidence>